<keyword evidence="3" id="KW-0328">Glycosyltransferase</keyword>
<keyword evidence="6" id="KW-0511">Multifunctional enzyme</keyword>
<dbReference type="Pfam" id="PF00912">
    <property type="entry name" value="Transgly"/>
    <property type="match status" value="1"/>
</dbReference>
<feature type="transmembrane region" description="Helical" evidence="10">
    <location>
        <begin position="12"/>
        <end position="36"/>
    </location>
</feature>
<name>A0ABW9MVL9_9FIRM</name>
<feature type="compositionally biased region" description="Polar residues" evidence="9">
    <location>
        <begin position="984"/>
        <end position="994"/>
    </location>
</feature>
<feature type="region of interest" description="Disordered" evidence="9">
    <location>
        <begin position="925"/>
        <end position="994"/>
    </location>
</feature>
<reference evidence="13 14" key="1">
    <citation type="journal article" date="2025" name="Anaerobe">
        <title>Description of Anaerococcus kampingiae sp. nov., Anaerococcus groningensis sp. nov., Anaerococcus martiniensis sp. nov., and Anaerococcus cruorum sp. nov., isolated from human clinical specimens.</title>
        <authorList>
            <person name="Boiten K.E."/>
            <person name="Meijer J."/>
            <person name="van Wezel E.M."/>
            <person name="Veloo A.C.M."/>
        </authorList>
    </citation>
    <scope>NUCLEOTIDE SEQUENCE [LARGE SCALE GENOMIC DNA]</scope>
    <source>
        <strain evidence="13 14">ENR1039</strain>
    </source>
</reference>
<organism evidence="13 14">
    <name type="scientific">Anaerococcus cruorum</name>
    <dbReference type="NCBI Taxonomy" id="3115617"/>
    <lineage>
        <taxon>Bacteria</taxon>
        <taxon>Bacillati</taxon>
        <taxon>Bacillota</taxon>
        <taxon>Tissierellia</taxon>
        <taxon>Tissierellales</taxon>
        <taxon>Peptoniphilaceae</taxon>
        <taxon>Anaerococcus</taxon>
    </lineage>
</organism>
<keyword evidence="2" id="KW-0645">Protease</keyword>
<evidence type="ECO:0000256" key="2">
    <source>
        <dbReference type="ARBA" id="ARBA00022670"/>
    </source>
</evidence>
<keyword evidence="10" id="KW-0472">Membrane</keyword>
<keyword evidence="1" id="KW-0121">Carboxypeptidase</keyword>
<keyword evidence="4" id="KW-0808">Transferase</keyword>
<dbReference type="PANTHER" id="PTHR32282">
    <property type="entry name" value="BINDING PROTEIN TRANSPEPTIDASE, PUTATIVE-RELATED"/>
    <property type="match status" value="1"/>
</dbReference>
<dbReference type="SUPFAM" id="SSF53955">
    <property type="entry name" value="Lysozyme-like"/>
    <property type="match status" value="1"/>
</dbReference>
<protein>
    <submittedName>
        <fullName evidence="13">Penicillin-binding protein 1A</fullName>
    </submittedName>
</protein>
<comment type="catalytic activity">
    <reaction evidence="8">
        <text>[GlcNAc-(1-&gt;4)-Mur2Ac(oyl-L-Ala-gamma-D-Glu-L-Lys-D-Ala-D-Ala)](n)-di-trans,octa-cis-undecaprenyl diphosphate + beta-D-GlcNAc-(1-&gt;4)-Mur2Ac(oyl-L-Ala-gamma-D-Glu-L-Lys-D-Ala-D-Ala)-di-trans,octa-cis-undecaprenyl diphosphate = [GlcNAc-(1-&gt;4)-Mur2Ac(oyl-L-Ala-gamma-D-Glu-L-Lys-D-Ala-D-Ala)](n+1)-di-trans,octa-cis-undecaprenyl diphosphate + di-trans,octa-cis-undecaprenyl diphosphate + H(+)</text>
        <dbReference type="Rhea" id="RHEA:23708"/>
        <dbReference type="Rhea" id="RHEA-COMP:9602"/>
        <dbReference type="Rhea" id="RHEA-COMP:9603"/>
        <dbReference type="ChEBI" id="CHEBI:15378"/>
        <dbReference type="ChEBI" id="CHEBI:58405"/>
        <dbReference type="ChEBI" id="CHEBI:60033"/>
        <dbReference type="ChEBI" id="CHEBI:78435"/>
        <dbReference type="EC" id="2.4.99.28"/>
    </reaction>
</comment>
<gene>
    <name evidence="13" type="ORF">ACCQ40_03445</name>
</gene>
<keyword evidence="10" id="KW-0812">Transmembrane</keyword>
<evidence type="ECO:0000256" key="6">
    <source>
        <dbReference type="ARBA" id="ARBA00023268"/>
    </source>
</evidence>
<feature type="compositionally biased region" description="Polar residues" evidence="9">
    <location>
        <begin position="959"/>
        <end position="977"/>
    </location>
</feature>
<feature type="domain" description="Penicillin-binding protein transpeptidase" evidence="11">
    <location>
        <begin position="515"/>
        <end position="770"/>
    </location>
</feature>
<evidence type="ECO:0000256" key="7">
    <source>
        <dbReference type="ARBA" id="ARBA00034000"/>
    </source>
</evidence>
<dbReference type="SUPFAM" id="SSF56601">
    <property type="entry name" value="beta-lactamase/transpeptidase-like"/>
    <property type="match status" value="1"/>
</dbReference>
<dbReference type="Gene3D" id="1.10.3810.10">
    <property type="entry name" value="Biosynthetic peptidoglycan transglycosylase-like"/>
    <property type="match status" value="1"/>
</dbReference>
<dbReference type="Gene3D" id="3.40.710.10">
    <property type="entry name" value="DD-peptidase/beta-lactamase superfamily"/>
    <property type="match status" value="1"/>
</dbReference>
<dbReference type="InterPro" id="IPR001460">
    <property type="entry name" value="PCN-bd_Tpept"/>
</dbReference>
<evidence type="ECO:0000259" key="11">
    <source>
        <dbReference type="Pfam" id="PF00905"/>
    </source>
</evidence>
<dbReference type="InterPro" id="IPR001264">
    <property type="entry name" value="Glyco_trans_51"/>
</dbReference>
<evidence type="ECO:0000256" key="5">
    <source>
        <dbReference type="ARBA" id="ARBA00022801"/>
    </source>
</evidence>
<proteinExistence type="predicted"/>
<evidence type="ECO:0000313" key="14">
    <source>
        <dbReference type="Proteomes" id="UP001638015"/>
    </source>
</evidence>
<dbReference type="RefSeq" id="WP_410032608.1">
    <property type="nucleotide sequence ID" value="NZ_JBGMEH010000003.1"/>
</dbReference>
<evidence type="ECO:0000313" key="13">
    <source>
        <dbReference type="EMBL" id="MFO3715844.1"/>
    </source>
</evidence>
<dbReference type="EMBL" id="JBGMEH010000003">
    <property type="protein sequence ID" value="MFO3715844.1"/>
    <property type="molecule type" value="Genomic_DNA"/>
</dbReference>
<feature type="domain" description="Glycosyl transferase family 51" evidence="12">
    <location>
        <begin position="65"/>
        <end position="234"/>
    </location>
</feature>
<evidence type="ECO:0000259" key="12">
    <source>
        <dbReference type="Pfam" id="PF00912"/>
    </source>
</evidence>
<dbReference type="Proteomes" id="UP001638015">
    <property type="component" value="Unassembled WGS sequence"/>
</dbReference>
<sequence>MVKKITSVVLKLILIVFLILVSVGVVFAGLSGGAILEVMKTAPEIDADIVKYEMSQNSTIVDEDGNEVDSIATKEYREIVDYDKIPDYLKQAFVAVEDERFYKHPGLDPQSIIGSAIENFRAGGIVRGGSTITQQLARNTYLNNDQTYERKIREIYLALEIEENLSKDEILGAYLNRVFMGQNSYGVQAAARTYFDKDVSELNLAQCAALAGIVQSPSENSLYKAIKISEVTDQKVLGEFTIEGEKYAAVYNPAPFEREMYVLDKMLEHGYISKEEYEEAKNFDVASSIVPAERTNTEIASYFNSLLEKQVVSKLMEIYNMSENQAWDRLYYGGLRITTTVDADMQKQLESIYSDFSSYLMGDTSGWSSAPLLDLKYDDYGNIVNSDGNLLYYSKSNILNENNDIRLRNDEAWFDEDGNIVLSTNKAYLDQTNLVFRDYYSLDDTNKNLRTHKIGSIAFKTNDDIRLNDDKNIVISKKYLENNPKLFTYYDDETFSINKDFYDIDLNGVIQPQASTVVMDQENGHIKAIMGGRDQSGVRVLDRASAIPRQPGSSIKPIATYTPALDNGFNLATGVDDVPLLMNEDDEPWPKNVYDYYEGLVPIRKAIERSINTIAVRTLNEVGIPTSIDYLKNFGIIKEDGNDNFVTEAENSKTNDENLAALGVGAMTHGLTNLEMTAAYAALANKGEYNEPLTFSKIEDSTGKVLFDSENVVKHKVTSEETAYQITSALQSTGQSYGNIYVNGNDFATKTGTTDDYVDFWCVGYTPYYTVGVWMGADDQSIRMNGTSIQRAALMWNTINNQILDGYEPRTFERPDSIVEMEVDTMSGKLPTELSYMDPRGTVTTEIFGPENKPNKDDDIHTLVSIDTRNNLLASDVTPRWAMAQVSYLKPKSNYDPKEFNDIYPRDWQYRAPTQYSDLIYVAPLPDYNSNIDDEDKDKEDEKTDNENTENEATDENPNPGQSSSRNNQNKTRQGTSDEPVIQYDNTGPNNNNR</sequence>
<keyword evidence="10" id="KW-1133">Transmembrane helix</keyword>
<dbReference type="InterPro" id="IPR012338">
    <property type="entry name" value="Beta-lactam/transpept-like"/>
</dbReference>
<comment type="catalytic activity">
    <reaction evidence="7">
        <text>Preferential cleavage: (Ac)2-L-Lys-D-Ala-|-D-Ala. Also transpeptidation of peptidyl-alanyl moieties that are N-acyl substituents of D-alanine.</text>
        <dbReference type="EC" id="3.4.16.4"/>
    </reaction>
</comment>
<dbReference type="InterPro" id="IPR036950">
    <property type="entry name" value="PBP_transglycosylase"/>
</dbReference>
<evidence type="ECO:0000256" key="4">
    <source>
        <dbReference type="ARBA" id="ARBA00022679"/>
    </source>
</evidence>
<dbReference type="InterPro" id="IPR023346">
    <property type="entry name" value="Lysozyme-like_dom_sf"/>
</dbReference>
<keyword evidence="14" id="KW-1185">Reference proteome</keyword>
<comment type="caution">
    <text evidence="13">The sequence shown here is derived from an EMBL/GenBank/DDBJ whole genome shotgun (WGS) entry which is preliminary data.</text>
</comment>
<evidence type="ECO:0000256" key="3">
    <source>
        <dbReference type="ARBA" id="ARBA00022676"/>
    </source>
</evidence>
<dbReference type="PANTHER" id="PTHR32282:SF33">
    <property type="entry name" value="PEPTIDOGLYCAN GLYCOSYLTRANSFERASE"/>
    <property type="match status" value="1"/>
</dbReference>
<evidence type="ECO:0000256" key="9">
    <source>
        <dbReference type="SAM" id="MobiDB-lite"/>
    </source>
</evidence>
<dbReference type="InterPro" id="IPR050396">
    <property type="entry name" value="Glycosyltr_51/Transpeptidase"/>
</dbReference>
<dbReference type="Pfam" id="PF00905">
    <property type="entry name" value="Transpeptidase"/>
    <property type="match status" value="1"/>
</dbReference>
<accession>A0ABW9MVL9</accession>
<evidence type="ECO:0000256" key="8">
    <source>
        <dbReference type="ARBA" id="ARBA00049902"/>
    </source>
</evidence>
<evidence type="ECO:0000256" key="1">
    <source>
        <dbReference type="ARBA" id="ARBA00022645"/>
    </source>
</evidence>
<keyword evidence="5" id="KW-0378">Hydrolase</keyword>
<evidence type="ECO:0000256" key="10">
    <source>
        <dbReference type="SAM" id="Phobius"/>
    </source>
</evidence>